<dbReference type="InterPro" id="IPR012341">
    <property type="entry name" value="6hp_glycosidase-like_sf"/>
</dbReference>
<evidence type="ECO:0000313" key="3">
    <source>
        <dbReference type="EMBL" id="OQD43626.1"/>
    </source>
</evidence>
<dbReference type="EMBL" id="MTBC01000002">
    <property type="protein sequence ID" value="OQD43626.1"/>
    <property type="molecule type" value="Genomic_DNA"/>
</dbReference>
<dbReference type="GO" id="GO:0005993">
    <property type="term" value="P:trehalose catabolic process"/>
    <property type="evidence" value="ECO:0007669"/>
    <property type="project" value="TreeGrafter"/>
</dbReference>
<proteinExistence type="predicted"/>
<keyword evidence="1" id="KW-0378">Hydrolase</keyword>
<dbReference type="InterPro" id="IPR001661">
    <property type="entry name" value="Glyco_hydro_37"/>
</dbReference>
<dbReference type="RefSeq" id="WP_080318057.1">
    <property type="nucleotide sequence ID" value="NZ_MTBC01000002.1"/>
</dbReference>
<dbReference type="PANTHER" id="PTHR23403">
    <property type="entry name" value="TREHALASE"/>
    <property type="match status" value="1"/>
</dbReference>
<reference evidence="3 4" key="1">
    <citation type="submission" date="2016-12" db="EMBL/GenBank/DDBJ databases">
        <authorList>
            <person name="Song W.-J."/>
            <person name="Kurnit D.M."/>
        </authorList>
    </citation>
    <scope>NUCLEOTIDE SEQUENCE [LARGE SCALE GENOMIC DNA]</scope>
    <source>
        <strain evidence="3 4">HSG9</strain>
    </source>
</reference>
<dbReference type="PROSITE" id="PS00928">
    <property type="entry name" value="TREHALASE_2"/>
    <property type="match status" value="1"/>
</dbReference>
<dbReference type="PROSITE" id="PS51257">
    <property type="entry name" value="PROKAR_LIPOPROTEIN"/>
    <property type="match status" value="1"/>
</dbReference>
<organism evidence="3 4">
    <name type="scientific">Croceivirga radicis</name>
    <dbReference type="NCBI Taxonomy" id="1929488"/>
    <lineage>
        <taxon>Bacteria</taxon>
        <taxon>Pseudomonadati</taxon>
        <taxon>Bacteroidota</taxon>
        <taxon>Flavobacteriia</taxon>
        <taxon>Flavobacteriales</taxon>
        <taxon>Flavobacteriaceae</taxon>
        <taxon>Croceivirga</taxon>
    </lineage>
</organism>
<dbReference type="InterPro" id="IPR018232">
    <property type="entry name" value="Glyco_hydro_37_CS"/>
</dbReference>
<dbReference type="InterPro" id="IPR008928">
    <property type="entry name" value="6-hairpin_glycosidase_sf"/>
</dbReference>
<accession>A0A1V6LUF1</accession>
<sequence length="529" mass="59943">MKNIYFLLISLLLLACKQEPKSTANKSTVTTASPQLNLQTPDELYGDLFVAVQMSSLFEDSKTFVDCIPKKDSEVILQAYQNEKSEEGFNLETFVTTYFELPPSISSDFESDPAKNAAEHVASLWPVLTRTNDTVQQMGSLIPLPNAYVVPGGRFREVYYWDSYFTMLGLAESGEFELIENMLDNFSHLISTIGHIPNGNRTYYLTRSQPPFFAQMVALLAKHKGSEIYSKYAKSLKAEYEFWMHTDIAEQAASQHVVKTVYGPMNRYFDKGTGPRQESFKEDSLQVAKMNGGIKMYQDLRAGAESGWDYSTRWFADAKSIETIETTDIIPVDLNALLYGLESVLIECYKDHPDYVDQLKTQQQNRIAFLNNKCWNPELGLFEDYNFIKNKGTGVKSLATVYPLFFEMATQEQADAIAKTIEQEFLRPGGVLSTLNHSGQQWDAPNGWAPLQWMTYVGLKNYGHQALAKTIATRWVQLNEKVYENTGKFVEKYNVEDLTLEAGGGEYPVQDGFGWSNGVYLALKKELEQ</sequence>
<dbReference type="PRINTS" id="PR00744">
    <property type="entry name" value="GLHYDRLASE37"/>
</dbReference>
<dbReference type="PANTHER" id="PTHR23403:SF1">
    <property type="entry name" value="TREHALASE"/>
    <property type="match status" value="1"/>
</dbReference>
<dbReference type="Proteomes" id="UP000191680">
    <property type="component" value="Unassembled WGS sequence"/>
</dbReference>
<dbReference type="PROSITE" id="PS00927">
    <property type="entry name" value="TREHALASE_1"/>
    <property type="match status" value="1"/>
</dbReference>
<dbReference type="SUPFAM" id="SSF48208">
    <property type="entry name" value="Six-hairpin glycosidases"/>
    <property type="match status" value="1"/>
</dbReference>
<gene>
    <name evidence="3" type="ORF">BUL40_03155</name>
</gene>
<evidence type="ECO:0000256" key="1">
    <source>
        <dbReference type="ARBA" id="ARBA00022801"/>
    </source>
</evidence>
<dbReference type="AlphaFoldDB" id="A0A1V6LUF1"/>
<dbReference type="OrthoDB" id="106887at2"/>
<keyword evidence="2" id="KW-0326">Glycosidase</keyword>
<dbReference type="Pfam" id="PF01204">
    <property type="entry name" value="Trehalase"/>
    <property type="match status" value="1"/>
</dbReference>
<evidence type="ECO:0000313" key="4">
    <source>
        <dbReference type="Proteomes" id="UP000191680"/>
    </source>
</evidence>
<dbReference type="GO" id="GO:0004555">
    <property type="term" value="F:alpha,alpha-trehalase activity"/>
    <property type="evidence" value="ECO:0007669"/>
    <property type="project" value="InterPro"/>
</dbReference>
<dbReference type="NCBIfam" id="NF009773">
    <property type="entry name" value="PRK13270.1"/>
    <property type="match status" value="1"/>
</dbReference>
<name>A0A1V6LUF1_9FLAO</name>
<keyword evidence="4" id="KW-1185">Reference proteome</keyword>
<dbReference type="Gene3D" id="1.50.10.10">
    <property type="match status" value="1"/>
</dbReference>
<comment type="caution">
    <text evidence="3">The sequence shown here is derived from an EMBL/GenBank/DDBJ whole genome shotgun (WGS) entry which is preliminary data.</text>
</comment>
<protein>
    <submittedName>
        <fullName evidence="3">Trehalase</fullName>
    </submittedName>
</protein>
<evidence type="ECO:0000256" key="2">
    <source>
        <dbReference type="ARBA" id="ARBA00023295"/>
    </source>
</evidence>